<reference evidence="2 3" key="1">
    <citation type="journal article" date="2023" name="Plants (Basel)">
        <title>Bridging the Gap: Combining Genomics and Transcriptomics Approaches to Understand Stylosanthes scabra, an Orphan Legume from the Brazilian Caatinga.</title>
        <authorList>
            <person name="Ferreira-Neto J.R.C."/>
            <person name="da Silva M.D."/>
            <person name="Binneck E."/>
            <person name="de Melo N.F."/>
            <person name="da Silva R.H."/>
            <person name="de Melo A.L.T.M."/>
            <person name="Pandolfi V."/>
            <person name="Bustamante F.O."/>
            <person name="Brasileiro-Vidal A.C."/>
            <person name="Benko-Iseppon A.M."/>
        </authorList>
    </citation>
    <scope>NUCLEOTIDE SEQUENCE [LARGE SCALE GENOMIC DNA]</scope>
    <source>
        <tissue evidence="2">Leaves</tissue>
    </source>
</reference>
<comment type="caution">
    <text evidence="2">The sequence shown here is derived from an EMBL/GenBank/DDBJ whole genome shotgun (WGS) entry which is preliminary data.</text>
</comment>
<dbReference type="Proteomes" id="UP001341840">
    <property type="component" value="Unassembled WGS sequence"/>
</dbReference>
<keyword evidence="3" id="KW-1185">Reference proteome</keyword>
<proteinExistence type="predicted"/>
<evidence type="ECO:0000313" key="2">
    <source>
        <dbReference type="EMBL" id="MED6224303.1"/>
    </source>
</evidence>
<dbReference type="EMBL" id="JASCZI010273141">
    <property type="protein sequence ID" value="MED6224303.1"/>
    <property type="molecule type" value="Genomic_DNA"/>
</dbReference>
<protein>
    <submittedName>
        <fullName evidence="2">Uncharacterized protein</fullName>
    </submittedName>
</protein>
<accession>A0ABU6ZQM8</accession>
<organism evidence="2 3">
    <name type="scientific">Stylosanthes scabra</name>
    <dbReference type="NCBI Taxonomy" id="79078"/>
    <lineage>
        <taxon>Eukaryota</taxon>
        <taxon>Viridiplantae</taxon>
        <taxon>Streptophyta</taxon>
        <taxon>Embryophyta</taxon>
        <taxon>Tracheophyta</taxon>
        <taxon>Spermatophyta</taxon>
        <taxon>Magnoliopsida</taxon>
        <taxon>eudicotyledons</taxon>
        <taxon>Gunneridae</taxon>
        <taxon>Pentapetalae</taxon>
        <taxon>rosids</taxon>
        <taxon>fabids</taxon>
        <taxon>Fabales</taxon>
        <taxon>Fabaceae</taxon>
        <taxon>Papilionoideae</taxon>
        <taxon>50 kb inversion clade</taxon>
        <taxon>dalbergioids sensu lato</taxon>
        <taxon>Dalbergieae</taxon>
        <taxon>Pterocarpus clade</taxon>
        <taxon>Stylosanthes</taxon>
    </lineage>
</organism>
<evidence type="ECO:0000256" key="1">
    <source>
        <dbReference type="SAM" id="MobiDB-lite"/>
    </source>
</evidence>
<evidence type="ECO:0000313" key="3">
    <source>
        <dbReference type="Proteomes" id="UP001341840"/>
    </source>
</evidence>
<gene>
    <name evidence="2" type="ORF">PIB30_082699</name>
</gene>
<name>A0ABU6ZQM8_9FABA</name>
<feature type="region of interest" description="Disordered" evidence="1">
    <location>
        <begin position="66"/>
        <end position="100"/>
    </location>
</feature>
<sequence length="100" mass="11415">MPRYWILTEHGETDELDVNCNEPTKNMEQGQSRVFEADRNRVGDVNWEDNHERYDEMIHNAFGIDNMETGNEEEPNPEAARRGTLGGSLDLNALNKASHA</sequence>